<evidence type="ECO:0000313" key="2">
    <source>
        <dbReference type="EMBL" id="CAB9506687.1"/>
    </source>
</evidence>
<gene>
    <name evidence="2" type="ORF">SEMRO_275_G105730.1</name>
</gene>
<organism evidence="2 3">
    <name type="scientific">Seminavis robusta</name>
    <dbReference type="NCBI Taxonomy" id="568900"/>
    <lineage>
        <taxon>Eukaryota</taxon>
        <taxon>Sar</taxon>
        <taxon>Stramenopiles</taxon>
        <taxon>Ochrophyta</taxon>
        <taxon>Bacillariophyta</taxon>
        <taxon>Bacillariophyceae</taxon>
        <taxon>Bacillariophycidae</taxon>
        <taxon>Naviculales</taxon>
        <taxon>Naviculaceae</taxon>
        <taxon>Seminavis</taxon>
    </lineage>
</organism>
<dbReference type="Proteomes" id="UP001153069">
    <property type="component" value="Unassembled WGS sequence"/>
</dbReference>
<feature type="region of interest" description="Disordered" evidence="1">
    <location>
        <begin position="1"/>
        <end position="38"/>
    </location>
</feature>
<feature type="region of interest" description="Disordered" evidence="1">
    <location>
        <begin position="271"/>
        <end position="298"/>
    </location>
</feature>
<name>A0A9N8DPD4_9STRA</name>
<accession>A0A9N8DPD4</accession>
<dbReference type="AlphaFoldDB" id="A0A9N8DPD4"/>
<dbReference type="EMBL" id="CAICTM010000274">
    <property type="protein sequence ID" value="CAB9506687.1"/>
    <property type="molecule type" value="Genomic_DNA"/>
</dbReference>
<feature type="compositionally biased region" description="Polar residues" evidence="1">
    <location>
        <begin position="21"/>
        <end position="31"/>
    </location>
</feature>
<proteinExistence type="predicted"/>
<keyword evidence="3" id="KW-1185">Reference proteome</keyword>
<comment type="caution">
    <text evidence="2">The sequence shown here is derived from an EMBL/GenBank/DDBJ whole genome shotgun (WGS) entry which is preliminary data.</text>
</comment>
<reference evidence="2" key="1">
    <citation type="submission" date="2020-06" db="EMBL/GenBank/DDBJ databases">
        <authorList>
            <consortium name="Plant Systems Biology data submission"/>
        </authorList>
    </citation>
    <scope>NUCLEOTIDE SEQUENCE</scope>
    <source>
        <strain evidence="2">D6</strain>
    </source>
</reference>
<evidence type="ECO:0000256" key="1">
    <source>
        <dbReference type="SAM" id="MobiDB-lite"/>
    </source>
</evidence>
<evidence type="ECO:0000313" key="3">
    <source>
        <dbReference type="Proteomes" id="UP001153069"/>
    </source>
</evidence>
<sequence length="512" mass="56231">MQEEVKVPVAPEAAPKLNVSRRLSSKSSFKGANSPIPSLRHVLEEEGEDDLHDEHAKSDARSEFEYSMRDSLRFLKSIEIQEKEELVSLLWASIGGSTGFDDDSVLSTALSIASAAAAGSTSGAEDGSGCANNNNKSVFPPAALNKNQDSGTCFHHGLDKDELILMVSTLMKQESFTELLYDKKSAKRRPSTGACSHCTYGSQANKSRASNVMPSLSECSSMPETLSTGNPQTTYTGGSCTAASSLPKDTTPVACINKNQLFAFRKEMQRNCSDRVPQPPSRRRAAESVSFLEEEDEEKDKLRKKLQRACADRVPLRPRRRRASYADCEQDNQSRGTSTAIWINSPSIPRTPRIPEMRSCADSLPHQPPLRATLRCDAEPLHFSKAFTDDEDDVDFPEPVARSKKPKACPVSRFFVRLWKLSKKAVFVVVKPKPQKQSELHSKLQDSVPTIASQTCYDESSSHPLCTSFVRDQQSLRGVIQPQEKKKVGKLVFDDSSTVGGNSCAAGTMVSC</sequence>
<protein>
    <submittedName>
        <fullName evidence="2">Uncharacterized protein</fullName>
    </submittedName>
</protein>